<dbReference type="InterPro" id="IPR045280">
    <property type="entry name" value="TIFY-like"/>
</dbReference>
<protein>
    <recommendedName>
        <fullName evidence="1">GATA-type domain-containing protein</fullName>
    </recommendedName>
</protein>
<evidence type="ECO:0000313" key="2">
    <source>
        <dbReference type="EMBL" id="URD99304.1"/>
    </source>
</evidence>
<dbReference type="AlphaFoldDB" id="A0A9E7FN25"/>
<dbReference type="InterPro" id="IPR013088">
    <property type="entry name" value="Znf_NHR/GATA"/>
</dbReference>
<reference evidence="2" key="1">
    <citation type="submission" date="2022-05" db="EMBL/GenBank/DDBJ databases">
        <title>The Musa troglodytarum L. genome provides insights into the mechanism of non-climacteric behaviour and enrichment of carotenoids.</title>
        <authorList>
            <person name="Wang J."/>
        </authorList>
    </citation>
    <scope>NUCLEOTIDE SEQUENCE</scope>
    <source>
        <tissue evidence="2">Leaf</tissue>
    </source>
</reference>
<dbReference type="GO" id="GO:0006355">
    <property type="term" value="P:regulation of DNA-templated transcription"/>
    <property type="evidence" value="ECO:0007669"/>
    <property type="project" value="InterPro"/>
</dbReference>
<name>A0A9E7FN25_9LILI</name>
<accession>A0A9E7FN25</accession>
<dbReference type="OrthoDB" id="694557at2759"/>
<feature type="domain" description="GATA-type" evidence="1">
    <location>
        <begin position="20"/>
        <end position="69"/>
    </location>
</feature>
<dbReference type="Gene3D" id="3.30.50.10">
    <property type="entry name" value="Erythroid Transcription Factor GATA-1, subunit A"/>
    <property type="match status" value="1"/>
</dbReference>
<dbReference type="GO" id="GO:0043565">
    <property type="term" value="F:sequence-specific DNA binding"/>
    <property type="evidence" value="ECO:0007669"/>
    <property type="project" value="InterPro"/>
</dbReference>
<keyword evidence="3" id="KW-1185">Reference proteome</keyword>
<sequence>MQFEQEQALEVHYNSGDDPSEGPPSCVWCDISVNATPHMRRGPEGPRTLCNACGIARTKVAANMQSQPLFQWLCHKLMDQGLRNNKRSDCNLLCLHECVLQIQLMKQISAKEHSIWLARDTEPPETMCNTSMKMLKAKWSQ</sequence>
<dbReference type="PANTHER" id="PTHR46125">
    <property type="entry name" value="GATA TRANSCRIPTION FACTOR 28"/>
    <property type="match status" value="1"/>
</dbReference>
<dbReference type="InterPro" id="IPR000679">
    <property type="entry name" value="Znf_GATA"/>
</dbReference>
<organism evidence="2 3">
    <name type="scientific">Musa troglodytarum</name>
    <name type="common">fe'i banana</name>
    <dbReference type="NCBI Taxonomy" id="320322"/>
    <lineage>
        <taxon>Eukaryota</taxon>
        <taxon>Viridiplantae</taxon>
        <taxon>Streptophyta</taxon>
        <taxon>Embryophyta</taxon>
        <taxon>Tracheophyta</taxon>
        <taxon>Spermatophyta</taxon>
        <taxon>Magnoliopsida</taxon>
        <taxon>Liliopsida</taxon>
        <taxon>Zingiberales</taxon>
        <taxon>Musaceae</taxon>
        <taxon>Musa</taxon>
    </lineage>
</organism>
<dbReference type="EMBL" id="CP097506">
    <property type="protein sequence ID" value="URD99304.1"/>
    <property type="molecule type" value="Genomic_DNA"/>
</dbReference>
<evidence type="ECO:0000259" key="1">
    <source>
        <dbReference type="SMART" id="SM00401"/>
    </source>
</evidence>
<dbReference type="SMART" id="SM00401">
    <property type="entry name" value="ZnF_GATA"/>
    <property type="match status" value="1"/>
</dbReference>
<dbReference type="Pfam" id="PF00320">
    <property type="entry name" value="GATA"/>
    <property type="match status" value="1"/>
</dbReference>
<dbReference type="GO" id="GO:0008270">
    <property type="term" value="F:zinc ion binding"/>
    <property type="evidence" value="ECO:0007669"/>
    <property type="project" value="InterPro"/>
</dbReference>
<dbReference type="PANTHER" id="PTHR46125:SF27">
    <property type="entry name" value="GATA TRANSCRIPTION FACTOR 28"/>
    <property type="match status" value="1"/>
</dbReference>
<gene>
    <name evidence="2" type="ORF">MUK42_29312</name>
</gene>
<dbReference type="Proteomes" id="UP001055439">
    <property type="component" value="Chromosome 4"/>
</dbReference>
<proteinExistence type="predicted"/>
<evidence type="ECO:0000313" key="3">
    <source>
        <dbReference type="Proteomes" id="UP001055439"/>
    </source>
</evidence>
<dbReference type="SUPFAM" id="SSF57716">
    <property type="entry name" value="Glucocorticoid receptor-like (DNA-binding domain)"/>
    <property type="match status" value="1"/>
</dbReference>